<dbReference type="GO" id="GO:0005886">
    <property type="term" value="C:plasma membrane"/>
    <property type="evidence" value="ECO:0007669"/>
    <property type="project" value="UniProtKB-SubCell"/>
</dbReference>
<dbReference type="EC" id="3.5.1.41" evidence="20"/>
<dbReference type="SUPFAM" id="SSF88713">
    <property type="entry name" value="Glycoside hydrolase/deacetylase"/>
    <property type="match status" value="1"/>
</dbReference>
<evidence type="ECO:0000313" key="25">
    <source>
        <dbReference type="EMBL" id="KIP04537.1"/>
    </source>
</evidence>
<dbReference type="GO" id="GO:0004099">
    <property type="term" value="F:chitin deacetylase activity"/>
    <property type="evidence" value="ECO:0007669"/>
    <property type="project" value="UniProtKB-EC"/>
</dbReference>
<dbReference type="GO" id="GO:0009272">
    <property type="term" value="P:fungal-type cell wall biogenesis"/>
    <property type="evidence" value="ECO:0007669"/>
    <property type="project" value="UniProtKB-ARBA"/>
</dbReference>
<feature type="chain" id="PRO_5002181204" description="chitin deacetylase" evidence="23">
    <location>
        <begin position="19"/>
        <end position="476"/>
    </location>
</feature>
<feature type="domain" description="NodB homology" evidence="24">
    <location>
        <begin position="187"/>
        <end position="383"/>
    </location>
</feature>
<comment type="similarity">
    <text evidence="4">Belongs to the polysaccharide deacetylase family.</text>
</comment>
<keyword evidence="26" id="KW-1185">Reference proteome</keyword>
<keyword evidence="16" id="KW-0170">Cobalt</keyword>
<dbReference type="GO" id="GO:0000272">
    <property type="term" value="P:polysaccharide catabolic process"/>
    <property type="evidence" value="ECO:0007669"/>
    <property type="project" value="UniProtKB-KW"/>
</dbReference>
<keyword evidence="11" id="KW-0378">Hydrolase</keyword>
<dbReference type="GO" id="GO:0098552">
    <property type="term" value="C:side of membrane"/>
    <property type="evidence" value="ECO:0007669"/>
    <property type="project" value="UniProtKB-KW"/>
</dbReference>
<dbReference type="Gene3D" id="3.20.20.370">
    <property type="entry name" value="Glycoside hydrolase/deacetylase"/>
    <property type="match status" value="1"/>
</dbReference>
<evidence type="ECO:0000259" key="24">
    <source>
        <dbReference type="PROSITE" id="PS51677"/>
    </source>
</evidence>
<evidence type="ECO:0000256" key="17">
    <source>
        <dbReference type="ARBA" id="ARBA00023288"/>
    </source>
</evidence>
<evidence type="ECO:0000256" key="3">
    <source>
        <dbReference type="ARBA" id="ARBA00004609"/>
    </source>
</evidence>
<dbReference type="OrthoDB" id="407355at2759"/>
<evidence type="ECO:0000256" key="9">
    <source>
        <dbReference type="ARBA" id="ARBA00022723"/>
    </source>
</evidence>
<organism evidence="25 26">
    <name type="scientific">Phlebiopsis gigantea (strain 11061_1 CR5-6)</name>
    <name type="common">White-rot fungus</name>
    <name type="synonym">Peniophora gigantea</name>
    <dbReference type="NCBI Taxonomy" id="745531"/>
    <lineage>
        <taxon>Eukaryota</taxon>
        <taxon>Fungi</taxon>
        <taxon>Dikarya</taxon>
        <taxon>Basidiomycota</taxon>
        <taxon>Agaricomycotina</taxon>
        <taxon>Agaricomycetes</taxon>
        <taxon>Polyporales</taxon>
        <taxon>Phanerochaetaceae</taxon>
        <taxon>Phlebiopsis</taxon>
    </lineage>
</organism>
<dbReference type="GO" id="GO:0071555">
    <property type="term" value="P:cell wall organization"/>
    <property type="evidence" value="ECO:0007669"/>
    <property type="project" value="UniProtKB-KW"/>
</dbReference>
<evidence type="ECO:0000256" key="18">
    <source>
        <dbReference type="ARBA" id="ARBA00023316"/>
    </source>
</evidence>
<dbReference type="FunFam" id="3.20.20.370:FF:000004">
    <property type="entry name" value="Related to Chitin deacetylase"/>
    <property type="match status" value="1"/>
</dbReference>
<evidence type="ECO:0000256" key="11">
    <source>
        <dbReference type="ARBA" id="ARBA00022801"/>
    </source>
</evidence>
<evidence type="ECO:0000256" key="13">
    <source>
        <dbReference type="ARBA" id="ARBA00023136"/>
    </source>
</evidence>
<evidence type="ECO:0000256" key="14">
    <source>
        <dbReference type="ARBA" id="ARBA00023180"/>
    </source>
</evidence>
<dbReference type="AlphaFoldDB" id="A0A0C3S3P6"/>
<keyword evidence="5" id="KW-1003">Cell membrane</keyword>
<dbReference type="GO" id="GO:0006032">
    <property type="term" value="P:chitin catabolic process"/>
    <property type="evidence" value="ECO:0007669"/>
    <property type="project" value="UniProtKB-KW"/>
</dbReference>
<dbReference type="PROSITE" id="PS51677">
    <property type="entry name" value="NODB"/>
    <property type="match status" value="1"/>
</dbReference>
<dbReference type="EMBL" id="KN840571">
    <property type="protein sequence ID" value="KIP04537.1"/>
    <property type="molecule type" value="Genomic_DNA"/>
</dbReference>
<keyword evidence="14" id="KW-0325">Glycoprotein</keyword>
<evidence type="ECO:0000256" key="19">
    <source>
        <dbReference type="ARBA" id="ARBA00023326"/>
    </source>
</evidence>
<evidence type="ECO:0000256" key="22">
    <source>
        <dbReference type="SAM" id="MobiDB-lite"/>
    </source>
</evidence>
<keyword evidence="17" id="KW-0449">Lipoprotein</keyword>
<keyword evidence="9" id="KW-0479">Metal-binding</keyword>
<evidence type="ECO:0000256" key="12">
    <source>
        <dbReference type="ARBA" id="ARBA00023024"/>
    </source>
</evidence>
<evidence type="ECO:0000256" key="2">
    <source>
        <dbReference type="ARBA" id="ARBA00004191"/>
    </source>
</evidence>
<dbReference type="GO" id="GO:0046872">
    <property type="term" value="F:metal ion binding"/>
    <property type="evidence" value="ECO:0007669"/>
    <property type="project" value="UniProtKB-KW"/>
</dbReference>
<keyword evidence="12" id="KW-0146">Chitin degradation</keyword>
<keyword evidence="18" id="KW-0961">Cell wall biogenesis/degradation</keyword>
<evidence type="ECO:0000256" key="15">
    <source>
        <dbReference type="ARBA" id="ARBA00023277"/>
    </source>
</evidence>
<sequence>MKLEAAVVLAALFAGANAHGNHNHHARHHARDDAAAAAVAASSGAATGTPATAAASSASIPTATEAGIPALQSITSGMPTGTTAAVTATYAVGSTPSNLPSAPPLPTAFVFVPGTWPAQDIVAPTNSTQVAQWMKELEGIDIPDLEPTQDGDCSTDPAFAADAQNRGWWTCGGWTATTDIVACPDKWTWGVSFDDGPSAYTQNLLNFLDEKDLRATFFAVGSRIIERPNVLVEEYMKGHEIAVHTWSHHPLTSLTNEQIVAELGWSREAIKTVLGVTPTTMRPPYGDIDNRVRAISMAMGLTPIMWTATPGGLKFDTNDWRVAGGQMTGVQQFESFEQLLGNASAIDTGFIVLEHDLFEITVDLAIGYTLNAALTHNPPFTLKPIGQCSNIPTTDMYQETTKNQTYLAARKAALSHVNGTSSSNSTTSAKGSTPSSSSSSSSAEGAVSTGAAVSNTAFGLLPVFTALLAAGIAMVL</sequence>
<keyword evidence="10 23" id="KW-0732">Signal</keyword>
<keyword evidence="19" id="KW-0624">Polysaccharide degradation</keyword>
<evidence type="ECO:0000256" key="7">
    <source>
        <dbReference type="ARBA" id="ARBA00022525"/>
    </source>
</evidence>
<keyword evidence="13" id="KW-0472">Membrane</keyword>
<feature type="region of interest" description="Disordered" evidence="22">
    <location>
        <begin position="418"/>
        <end position="444"/>
    </location>
</feature>
<comment type="subcellular location">
    <subcellularLocation>
        <location evidence="3">Cell membrane</location>
        <topology evidence="3">Lipid-anchor</topology>
        <topology evidence="3">GPI-anchor</topology>
    </subcellularLocation>
    <subcellularLocation>
        <location evidence="2">Secreted</location>
        <location evidence="2">Cell wall</location>
    </subcellularLocation>
</comment>
<evidence type="ECO:0000256" key="16">
    <source>
        <dbReference type="ARBA" id="ARBA00023285"/>
    </source>
</evidence>
<dbReference type="PANTHER" id="PTHR10587">
    <property type="entry name" value="GLYCOSYL TRANSFERASE-RELATED"/>
    <property type="match status" value="1"/>
</dbReference>
<comment type="catalytic activity">
    <reaction evidence="21">
        <text>[(1-&gt;4)-N-acetyl-beta-D-glucosaminyl](n) + n H2O = chitosan + n acetate</text>
        <dbReference type="Rhea" id="RHEA:10464"/>
        <dbReference type="Rhea" id="RHEA-COMP:9593"/>
        <dbReference type="Rhea" id="RHEA-COMP:9597"/>
        <dbReference type="ChEBI" id="CHEBI:15377"/>
        <dbReference type="ChEBI" id="CHEBI:17029"/>
        <dbReference type="ChEBI" id="CHEBI:30089"/>
        <dbReference type="ChEBI" id="CHEBI:57704"/>
        <dbReference type="EC" id="3.5.1.41"/>
    </reaction>
    <physiologicalReaction direction="left-to-right" evidence="21">
        <dbReference type="Rhea" id="RHEA:10465"/>
    </physiologicalReaction>
</comment>
<evidence type="ECO:0000256" key="10">
    <source>
        <dbReference type="ARBA" id="ARBA00022729"/>
    </source>
</evidence>
<reference evidence="25 26" key="1">
    <citation type="journal article" date="2014" name="PLoS Genet.">
        <title>Analysis of the Phlebiopsis gigantea genome, transcriptome and secretome provides insight into its pioneer colonization strategies of wood.</title>
        <authorList>
            <person name="Hori C."/>
            <person name="Ishida T."/>
            <person name="Igarashi K."/>
            <person name="Samejima M."/>
            <person name="Suzuki H."/>
            <person name="Master E."/>
            <person name="Ferreira P."/>
            <person name="Ruiz-Duenas F.J."/>
            <person name="Held B."/>
            <person name="Canessa P."/>
            <person name="Larrondo L.F."/>
            <person name="Schmoll M."/>
            <person name="Druzhinina I.S."/>
            <person name="Kubicek C.P."/>
            <person name="Gaskell J.A."/>
            <person name="Kersten P."/>
            <person name="St John F."/>
            <person name="Glasner J."/>
            <person name="Sabat G."/>
            <person name="Splinter BonDurant S."/>
            <person name="Syed K."/>
            <person name="Yadav J."/>
            <person name="Mgbeahuruike A.C."/>
            <person name="Kovalchuk A."/>
            <person name="Asiegbu F.O."/>
            <person name="Lackner G."/>
            <person name="Hoffmeister D."/>
            <person name="Rencoret J."/>
            <person name="Gutierrez A."/>
            <person name="Sun H."/>
            <person name="Lindquist E."/>
            <person name="Barry K."/>
            <person name="Riley R."/>
            <person name="Grigoriev I.V."/>
            <person name="Henrissat B."/>
            <person name="Kues U."/>
            <person name="Berka R.M."/>
            <person name="Martinez A.T."/>
            <person name="Covert S.F."/>
            <person name="Blanchette R.A."/>
            <person name="Cullen D."/>
        </authorList>
    </citation>
    <scope>NUCLEOTIDE SEQUENCE [LARGE SCALE GENOMIC DNA]</scope>
    <source>
        <strain evidence="25 26">11061_1 CR5-6</strain>
    </source>
</reference>
<dbReference type="HOGENOM" id="CLU_030200_2_1_1"/>
<name>A0A0C3S3P6_PHLG1</name>
<accession>A0A0C3S3P6</accession>
<evidence type="ECO:0000313" key="26">
    <source>
        <dbReference type="Proteomes" id="UP000053257"/>
    </source>
</evidence>
<proteinExistence type="inferred from homology"/>
<dbReference type="Pfam" id="PF01522">
    <property type="entry name" value="Polysacc_deac_1"/>
    <property type="match status" value="1"/>
</dbReference>
<dbReference type="STRING" id="745531.A0A0C3S3P6"/>
<feature type="signal peptide" evidence="23">
    <location>
        <begin position="1"/>
        <end position="18"/>
    </location>
</feature>
<comment type="cofactor">
    <cofactor evidence="1">
        <name>Co(2+)</name>
        <dbReference type="ChEBI" id="CHEBI:48828"/>
    </cofactor>
</comment>
<dbReference type="PANTHER" id="PTHR10587:SF133">
    <property type="entry name" value="CHITIN DEACETYLASE 1-RELATED"/>
    <property type="match status" value="1"/>
</dbReference>
<evidence type="ECO:0000256" key="23">
    <source>
        <dbReference type="SAM" id="SignalP"/>
    </source>
</evidence>
<keyword evidence="15" id="KW-0119">Carbohydrate metabolism</keyword>
<evidence type="ECO:0000256" key="8">
    <source>
        <dbReference type="ARBA" id="ARBA00022622"/>
    </source>
</evidence>
<evidence type="ECO:0000256" key="6">
    <source>
        <dbReference type="ARBA" id="ARBA00022512"/>
    </source>
</evidence>
<evidence type="ECO:0000256" key="20">
    <source>
        <dbReference type="ARBA" id="ARBA00024056"/>
    </source>
</evidence>
<evidence type="ECO:0000256" key="4">
    <source>
        <dbReference type="ARBA" id="ARBA00010973"/>
    </source>
</evidence>
<keyword evidence="8" id="KW-0336">GPI-anchor</keyword>
<keyword evidence="6" id="KW-0134">Cell wall</keyword>
<evidence type="ECO:0000256" key="5">
    <source>
        <dbReference type="ARBA" id="ARBA00022475"/>
    </source>
</evidence>
<dbReference type="InterPro" id="IPR011330">
    <property type="entry name" value="Glyco_hydro/deAcase_b/a-brl"/>
</dbReference>
<protein>
    <recommendedName>
        <fullName evidence="20">chitin deacetylase</fullName>
        <ecNumber evidence="20">3.5.1.41</ecNumber>
    </recommendedName>
</protein>
<dbReference type="InterPro" id="IPR050248">
    <property type="entry name" value="Polysacc_deacetylase_ArnD"/>
</dbReference>
<evidence type="ECO:0000256" key="21">
    <source>
        <dbReference type="ARBA" id="ARBA00048494"/>
    </source>
</evidence>
<dbReference type="InterPro" id="IPR002509">
    <property type="entry name" value="NODB_dom"/>
</dbReference>
<gene>
    <name evidence="25" type="ORF">PHLGIDRAFT_109473</name>
</gene>
<dbReference type="Proteomes" id="UP000053257">
    <property type="component" value="Unassembled WGS sequence"/>
</dbReference>
<keyword evidence="7" id="KW-0964">Secreted</keyword>
<evidence type="ECO:0000256" key="1">
    <source>
        <dbReference type="ARBA" id="ARBA00001941"/>
    </source>
</evidence>